<organism evidence="1 2">
    <name type="scientific">Vararia minispora EC-137</name>
    <dbReference type="NCBI Taxonomy" id="1314806"/>
    <lineage>
        <taxon>Eukaryota</taxon>
        <taxon>Fungi</taxon>
        <taxon>Dikarya</taxon>
        <taxon>Basidiomycota</taxon>
        <taxon>Agaricomycotina</taxon>
        <taxon>Agaricomycetes</taxon>
        <taxon>Russulales</taxon>
        <taxon>Lachnocladiaceae</taxon>
        <taxon>Vararia</taxon>
    </lineage>
</organism>
<reference evidence="1" key="2">
    <citation type="journal article" date="2022" name="New Phytol.">
        <title>Evolutionary transition to the ectomycorrhizal habit in the genomes of a hyperdiverse lineage of mushroom-forming fungi.</title>
        <authorList>
            <person name="Looney B."/>
            <person name="Miyauchi S."/>
            <person name="Morin E."/>
            <person name="Drula E."/>
            <person name="Courty P.E."/>
            <person name="Kohler A."/>
            <person name="Kuo A."/>
            <person name="LaButti K."/>
            <person name="Pangilinan J."/>
            <person name="Lipzen A."/>
            <person name="Riley R."/>
            <person name="Andreopoulos W."/>
            <person name="He G."/>
            <person name="Johnson J."/>
            <person name="Nolan M."/>
            <person name="Tritt A."/>
            <person name="Barry K.W."/>
            <person name="Grigoriev I.V."/>
            <person name="Nagy L.G."/>
            <person name="Hibbett D."/>
            <person name="Henrissat B."/>
            <person name="Matheny P.B."/>
            <person name="Labbe J."/>
            <person name="Martin F.M."/>
        </authorList>
    </citation>
    <scope>NUCLEOTIDE SEQUENCE</scope>
    <source>
        <strain evidence="1">EC-137</strain>
    </source>
</reference>
<evidence type="ECO:0000313" key="1">
    <source>
        <dbReference type="EMBL" id="KAI0030121.1"/>
    </source>
</evidence>
<reference evidence="1" key="1">
    <citation type="submission" date="2021-02" db="EMBL/GenBank/DDBJ databases">
        <authorList>
            <consortium name="DOE Joint Genome Institute"/>
            <person name="Ahrendt S."/>
            <person name="Looney B.P."/>
            <person name="Miyauchi S."/>
            <person name="Morin E."/>
            <person name="Drula E."/>
            <person name="Courty P.E."/>
            <person name="Chicoki N."/>
            <person name="Fauchery L."/>
            <person name="Kohler A."/>
            <person name="Kuo A."/>
            <person name="Labutti K."/>
            <person name="Pangilinan J."/>
            <person name="Lipzen A."/>
            <person name="Riley R."/>
            <person name="Andreopoulos W."/>
            <person name="He G."/>
            <person name="Johnson J."/>
            <person name="Barry K.W."/>
            <person name="Grigoriev I.V."/>
            <person name="Nagy L."/>
            <person name="Hibbett D."/>
            <person name="Henrissat B."/>
            <person name="Matheny P.B."/>
            <person name="Labbe J."/>
            <person name="Martin F."/>
        </authorList>
    </citation>
    <scope>NUCLEOTIDE SEQUENCE</scope>
    <source>
        <strain evidence="1">EC-137</strain>
    </source>
</reference>
<evidence type="ECO:0000313" key="2">
    <source>
        <dbReference type="Proteomes" id="UP000814128"/>
    </source>
</evidence>
<gene>
    <name evidence="1" type="ORF">K488DRAFT_72434</name>
</gene>
<accession>A0ACB8QEU9</accession>
<keyword evidence="2" id="KW-1185">Reference proteome</keyword>
<protein>
    <submittedName>
        <fullName evidence="1">Uncharacterized protein</fullName>
    </submittedName>
</protein>
<comment type="caution">
    <text evidence="1">The sequence shown here is derived from an EMBL/GenBank/DDBJ whole genome shotgun (WGS) entry which is preliminary data.</text>
</comment>
<dbReference type="Proteomes" id="UP000814128">
    <property type="component" value="Unassembled WGS sequence"/>
</dbReference>
<name>A0ACB8QEU9_9AGAM</name>
<proteinExistence type="predicted"/>
<dbReference type="EMBL" id="MU273638">
    <property type="protein sequence ID" value="KAI0030121.1"/>
    <property type="molecule type" value="Genomic_DNA"/>
</dbReference>
<sequence>MSLWSAMQSVAASIIGLIGTGVGYVWDEEMGRIDQPQQNGTTTEGANTAQNVEEGGVEGEHAQQENASIANVVSDVAVGESAGSVEQPTATGNGENDATDNRLRLRAWGRGCGGCGISMPATDARRKAGSAHFGRYPDRPRMHRPWNYGGSESPSDRQHVQLHGVDVRSSRDDELQNTVTRSEFGEGDKVMEKSYGDVSVLKGRRGTVAAGRTSQRTGFK</sequence>